<accession>A0ACB9PRC2</accession>
<keyword evidence="2" id="KW-1185">Reference proteome</keyword>
<sequence length="96" mass="10573">MAETKRYVLRLFLSPKHITANVVDRNNGRVVTTASTVEHAIKDAFDRGRTCNSKAAASIGEVEKKGLSNSAKIWAIVNALKNRRVKIIIDDHNNGS</sequence>
<reference evidence="1 2" key="1">
    <citation type="journal article" date="2022" name="DNA Res.">
        <title>Chromosomal-level genome assembly of the orchid tree Bauhinia variegata (Leguminosae; Cercidoideae) supports the allotetraploid origin hypothesis of Bauhinia.</title>
        <authorList>
            <person name="Zhong Y."/>
            <person name="Chen Y."/>
            <person name="Zheng D."/>
            <person name="Pang J."/>
            <person name="Liu Y."/>
            <person name="Luo S."/>
            <person name="Meng S."/>
            <person name="Qian L."/>
            <person name="Wei D."/>
            <person name="Dai S."/>
            <person name="Zhou R."/>
        </authorList>
    </citation>
    <scope>NUCLEOTIDE SEQUENCE [LARGE SCALE GENOMIC DNA]</scope>
    <source>
        <strain evidence="1">BV-YZ2020</strain>
    </source>
</reference>
<dbReference type="Proteomes" id="UP000828941">
    <property type="component" value="Chromosome 4"/>
</dbReference>
<comment type="caution">
    <text evidence="1">The sequence shown here is derived from an EMBL/GenBank/DDBJ whole genome shotgun (WGS) entry which is preliminary data.</text>
</comment>
<name>A0ACB9PRC2_BAUVA</name>
<dbReference type="EMBL" id="CM039429">
    <property type="protein sequence ID" value="KAI4349115.1"/>
    <property type="molecule type" value="Genomic_DNA"/>
</dbReference>
<proteinExistence type="predicted"/>
<evidence type="ECO:0000313" key="1">
    <source>
        <dbReference type="EMBL" id="KAI4349115.1"/>
    </source>
</evidence>
<organism evidence="1 2">
    <name type="scientific">Bauhinia variegata</name>
    <name type="common">Purple orchid tree</name>
    <name type="synonym">Phanera variegata</name>
    <dbReference type="NCBI Taxonomy" id="167791"/>
    <lineage>
        <taxon>Eukaryota</taxon>
        <taxon>Viridiplantae</taxon>
        <taxon>Streptophyta</taxon>
        <taxon>Embryophyta</taxon>
        <taxon>Tracheophyta</taxon>
        <taxon>Spermatophyta</taxon>
        <taxon>Magnoliopsida</taxon>
        <taxon>eudicotyledons</taxon>
        <taxon>Gunneridae</taxon>
        <taxon>Pentapetalae</taxon>
        <taxon>rosids</taxon>
        <taxon>fabids</taxon>
        <taxon>Fabales</taxon>
        <taxon>Fabaceae</taxon>
        <taxon>Cercidoideae</taxon>
        <taxon>Cercideae</taxon>
        <taxon>Bauhiniinae</taxon>
        <taxon>Bauhinia</taxon>
    </lineage>
</organism>
<protein>
    <submittedName>
        <fullName evidence="1">Uncharacterized protein</fullName>
    </submittedName>
</protein>
<gene>
    <name evidence="1" type="ORF">L6164_009751</name>
</gene>
<evidence type="ECO:0000313" key="2">
    <source>
        <dbReference type="Proteomes" id="UP000828941"/>
    </source>
</evidence>